<comment type="caution">
    <text evidence="1">The sequence shown here is derived from an EMBL/GenBank/DDBJ whole genome shotgun (WGS) entry which is preliminary data.</text>
</comment>
<dbReference type="PANTHER" id="PTHR33116">
    <property type="entry name" value="REVERSE TRANSCRIPTASE ZINC-BINDING DOMAIN-CONTAINING PROTEIN-RELATED-RELATED"/>
    <property type="match status" value="1"/>
</dbReference>
<dbReference type="EMBL" id="JAMSHJ010000003">
    <property type="protein sequence ID" value="KAI5431661.1"/>
    <property type="molecule type" value="Genomic_DNA"/>
</dbReference>
<dbReference type="PANTHER" id="PTHR33116:SF86">
    <property type="entry name" value="REVERSE TRANSCRIPTASE DOMAIN-CONTAINING PROTEIN"/>
    <property type="match status" value="1"/>
</dbReference>
<accession>A0A9D5B6E5</accession>
<protein>
    <recommendedName>
        <fullName evidence="3">Reverse transcriptase</fullName>
    </recommendedName>
</protein>
<reference evidence="1 2" key="1">
    <citation type="journal article" date="2022" name="Nat. Genet.">
        <title>Improved pea reference genome and pan-genome highlight genomic features and evolutionary characteristics.</title>
        <authorList>
            <person name="Yang T."/>
            <person name="Liu R."/>
            <person name="Luo Y."/>
            <person name="Hu S."/>
            <person name="Wang D."/>
            <person name="Wang C."/>
            <person name="Pandey M.K."/>
            <person name="Ge S."/>
            <person name="Xu Q."/>
            <person name="Li N."/>
            <person name="Li G."/>
            <person name="Huang Y."/>
            <person name="Saxena R.K."/>
            <person name="Ji Y."/>
            <person name="Li M."/>
            <person name="Yan X."/>
            <person name="He Y."/>
            <person name="Liu Y."/>
            <person name="Wang X."/>
            <person name="Xiang C."/>
            <person name="Varshney R.K."/>
            <person name="Ding H."/>
            <person name="Gao S."/>
            <person name="Zong X."/>
        </authorList>
    </citation>
    <scope>NUCLEOTIDE SEQUENCE [LARGE SCALE GENOMIC DNA]</scope>
    <source>
        <strain evidence="1 2">cv. Zhongwan 6</strain>
    </source>
</reference>
<keyword evidence="2" id="KW-1185">Reference proteome</keyword>
<evidence type="ECO:0000313" key="1">
    <source>
        <dbReference type="EMBL" id="KAI5431661.1"/>
    </source>
</evidence>
<dbReference type="AlphaFoldDB" id="A0A9D5B6E5"/>
<organism evidence="1 2">
    <name type="scientific">Pisum sativum</name>
    <name type="common">Garden pea</name>
    <name type="synonym">Lathyrus oleraceus</name>
    <dbReference type="NCBI Taxonomy" id="3888"/>
    <lineage>
        <taxon>Eukaryota</taxon>
        <taxon>Viridiplantae</taxon>
        <taxon>Streptophyta</taxon>
        <taxon>Embryophyta</taxon>
        <taxon>Tracheophyta</taxon>
        <taxon>Spermatophyta</taxon>
        <taxon>Magnoliopsida</taxon>
        <taxon>eudicotyledons</taxon>
        <taxon>Gunneridae</taxon>
        <taxon>Pentapetalae</taxon>
        <taxon>rosids</taxon>
        <taxon>fabids</taxon>
        <taxon>Fabales</taxon>
        <taxon>Fabaceae</taxon>
        <taxon>Papilionoideae</taxon>
        <taxon>50 kb inversion clade</taxon>
        <taxon>NPAAA clade</taxon>
        <taxon>Hologalegina</taxon>
        <taxon>IRL clade</taxon>
        <taxon>Fabeae</taxon>
        <taxon>Lathyrus</taxon>
    </lineage>
</organism>
<gene>
    <name evidence="1" type="ORF">KIW84_035720</name>
</gene>
<proteinExistence type="predicted"/>
<sequence>MFFSGLLKKACKDKEFHDIQIARKALIFSHLFFIDDNLLFTHASDTEVFRVISIMRIYQESSGQVVNLDKSEASFTQNMCDDVKELICNRMQVKTLSRHAKYLGLPVIFGRSKKEIFGMVLDRVWKKIKDWKEKVFSSSGKEVLIKVVAQEIPNYIMRDYRLPEGICNEIEGGMGLRGISNFNTSLLGKHFWRLMTSEESLLSKLLKSRYYPRCHVTKSPSSFYPSYTWRSILSVRECVSNGTRWHIGTGAKVRIWKDNWTPCVFGFTPQSPILVLDNEAKVSELIDHDLGC</sequence>
<evidence type="ECO:0008006" key="3">
    <source>
        <dbReference type="Google" id="ProtNLM"/>
    </source>
</evidence>
<name>A0A9D5B6E5_PEA</name>
<evidence type="ECO:0000313" key="2">
    <source>
        <dbReference type="Proteomes" id="UP001058974"/>
    </source>
</evidence>
<dbReference type="Gramene" id="Psat03G0572000-T1">
    <property type="protein sequence ID" value="KAI5431661.1"/>
    <property type="gene ID" value="KIW84_035720"/>
</dbReference>
<dbReference type="Proteomes" id="UP001058974">
    <property type="component" value="Chromosome 3"/>
</dbReference>